<evidence type="ECO:0000313" key="1">
    <source>
        <dbReference type="EMBL" id="NEE22726.1"/>
    </source>
</evidence>
<keyword evidence="1" id="KW-0808">Transferase</keyword>
<dbReference type="AlphaFoldDB" id="A0A6G3XY47"/>
<accession>A0A6G3XY47</accession>
<name>A0A6G3XY47_9ACTN</name>
<dbReference type="EMBL" id="JAAGMN010009881">
    <property type="protein sequence ID" value="NEE22726.1"/>
    <property type="molecule type" value="Genomic_DNA"/>
</dbReference>
<sequence length="44" mass="4380">MNASATGGITRAEYCVIACAEAWRGDGEILASPMGAVPAAGARL</sequence>
<comment type="caution">
    <text evidence="1">The sequence shown here is derived from an EMBL/GenBank/DDBJ whole genome shotgun (WGS) entry which is preliminary data.</text>
</comment>
<protein>
    <submittedName>
        <fullName evidence="1">CoA-transferase</fullName>
    </submittedName>
</protein>
<proteinExistence type="predicted"/>
<reference evidence="1" key="1">
    <citation type="submission" date="2020-01" db="EMBL/GenBank/DDBJ databases">
        <title>Insect and environment-associated Actinomycetes.</title>
        <authorList>
            <person name="Currrie C."/>
            <person name="Chevrette M."/>
            <person name="Carlson C."/>
            <person name="Stubbendieck R."/>
            <person name="Wendt-Pienkowski E."/>
        </authorList>
    </citation>
    <scope>NUCLEOTIDE SEQUENCE</scope>
    <source>
        <strain evidence="1">SID7499</strain>
    </source>
</reference>
<feature type="non-terminal residue" evidence="1">
    <location>
        <position position="44"/>
    </location>
</feature>
<dbReference type="GO" id="GO:0016740">
    <property type="term" value="F:transferase activity"/>
    <property type="evidence" value="ECO:0007669"/>
    <property type="project" value="UniProtKB-KW"/>
</dbReference>
<gene>
    <name evidence="1" type="ORF">G3M58_91775</name>
</gene>
<organism evidence="1">
    <name type="scientific">Streptomyces sp. SID7499</name>
    <dbReference type="NCBI Taxonomy" id="2706086"/>
    <lineage>
        <taxon>Bacteria</taxon>
        <taxon>Bacillati</taxon>
        <taxon>Actinomycetota</taxon>
        <taxon>Actinomycetes</taxon>
        <taxon>Kitasatosporales</taxon>
        <taxon>Streptomycetaceae</taxon>
        <taxon>Streptomyces</taxon>
    </lineage>
</organism>